<evidence type="ECO:0000313" key="8">
    <source>
        <dbReference type="Proteomes" id="UP001157418"/>
    </source>
</evidence>
<evidence type="ECO:0000256" key="5">
    <source>
        <dbReference type="SAM" id="MobiDB-lite"/>
    </source>
</evidence>
<protein>
    <recommendedName>
        <fullName evidence="6">Homeobox domain-containing protein</fullName>
    </recommendedName>
</protein>
<organism evidence="7 8">
    <name type="scientific">Lactuca virosa</name>
    <dbReference type="NCBI Taxonomy" id="75947"/>
    <lineage>
        <taxon>Eukaryota</taxon>
        <taxon>Viridiplantae</taxon>
        <taxon>Streptophyta</taxon>
        <taxon>Embryophyta</taxon>
        <taxon>Tracheophyta</taxon>
        <taxon>Spermatophyta</taxon>
        <taxon>Magnoliopsida</taxon>
        <taxon>eudicotyledons</taxon>
        <taxon>Gunneridae</taxon>
        <taxon>Pentapetalae</taxon>
        <taxon>asterids</taxon>
        <taxon>campanulids</taxon>
        <taxon>Asterales</taxon>
        <taxon>Asteraceae</taxon>
        <taxon>Cichorioideae</taxon>
        <taxon>Cichorieae</taxon>
        <taxon>Lactucinae</taxon>
        <taxon>Lactuca</taxon>
    </lineage>
</organism>
<dbReference type="SUPFAM" id="SSF46689">
    <property type="entry name" value="Homeodomain-like"/>
    <property type="match status" value="1"/>
</dbReference>
<gene>
    <name evidence="7" type="ORF">LVIROSA_LOCUS34934</name>
</gene>
<evidence type="ECO:0000256" key="4">
    <source>
        <dbReference type="RuleBase" id="RU000682"/>
    </source>
</evidence>
<dbReference type="GO" id="GO:0003682">
    <property type="term" value="F:chromatin binding"/>
    <property type="evidence" value="ECO:0007669"/>
    <property type="project" value="TreeGrafter"/>
</dbReference>
<proteinExistence type="predicted"/>
<dbReference type="Gene3D" id="1.10.10.60">
    <property type="entry name" value="Homeodomain-like"/>
    <property type="match status" value="1"/>
</dbReference>
<accession>A0AAU9PGC4</accession>
<evidence type="ECO:0000313" key="7">
    <source>
        <dbReference type="EMBL" id="CAH1449450.1"/>
    </source>
</evidence>
<feature type="DNA-binding region" description="Homeobox" evidence="3">
    <location>
        <begin position="60"/>
        <end position="119"/>
    </location>
</feature>
<keyword evidence="8" id="KW-1185">Reference proteome</keyword>
<dbReference type="GO" id="GO:0045814">
    <property type="term" value="P:negative regulation of gene expression, epigenetic"/>
    <property type="evidence" value="ECO:0007669"/>
    <property type="project" value="TreeGrafter"/>
</dbReference>
<keyword evidence="3 4" id="KW-0371">Homeobox</keyword>
<dbReference type="AlphaFoldDB" id="A0AAU9PGC4"/>
<dbReference type="CDD" id="cd00086">
    <property type="entry name" value="homeodomain"/>
    <property type="match status" value="1"/>
</dbReference>
<comment type="subcellular location">
    <subcellularLocation>
        <location evidence="1 3 4">Nucleus</location>
    </subcellularLocation>
</comment>
<dbReference type="InterPro" id="IPR001356">
    <property type="entry name" value="HD"/>
</dbReference>
<dbReference type="EMBL" id="CAKMRJ010005634">
    <property type="protein sequence ID" value="CAH1449450.1"/>
    <property type="molecule type" value="Genomic_DNA"/>
</dbReference>
<name>A0AAU9PGC4_9ASTR</name>
<dbReference type="PANTHER" id="PTHR12628:SF10">
    <property type="entry name" value="HOMEOBOX DOMAIN-CONTAINING PROTEIN"/>
    <property type="match status" value="1"/>
</dbReference>
<dbReference type="GO" id="GO:0003677">
    <property type="term" value="F:DNA binding"/>
    <property type="evidence" value="ECO:0007669"/>
    <property type="project" value="UniProtKB-UniRule"/>
</dbReference>
<dbReference type="InterPro" id="IPR009057">
    <property type="entry name" value="Homeodomain-like_sf"/>
</dbReference>
<feature type="region of interest" description="Disordered" evidence="5">
    <location>
        <begin position="1"/>
        <end position="34"/>
    </location>
</feature>
<dbReference type="SMART" id="SM00389">
    <property type="entry name" value="HOX"/>
    <property type="match status" value="1"/>
</dbReference>
<keyword evidence="3 4" id="KW-0238">DNA-binding</keyword>
<dbReference type="GO" id="GO:0005634">
    <property type="term" value="C:nucleus"/>
    <property type="evidence" value="ECO:0007669"/>
    <property type="project" value="UniProtKB-SubCell"/>
</dbReference>
<feature type="domain" description="Homeobox" evidence="6">
    <location>
        <begin position="58"/>
        <end position="118"/>
    </location>
</feature>
<comment type="caution">
    <text evidence="7">The sequence shown here is derived from an EMBL/GenBank/DDBJ whole genome shotgun (WGS) entry which is preliminary data.</text>
</comment>
<dbReference type="PROSITE" id="PS50071">
    <property type="entry name" value="HOMEOBOX_2"/>
    <property type="match status" value="1"/>
</dbReference>
<dbReference type="PANTHER" id="PTHR12628">
    <property type="entry name" value="POLYCOMB-LIKE TRANSCRIPTION FACTOR"/>
    <property type="match status" value="1"/>
</dbReference>
<dbReference type="Proteomes" id="UP001157418">
    <property type="component" value="Unassembled WGS sequence"/>
</dbReference>
<evidence type="ECO:0000256" key="1">
    <source>
        <dbReference type="ARBA" id="ARBA00004123"/>
    </source>
</evidence>
<dbReference type="Pfam" id="PF00046">
    <property type="entry name" value="Homeodomain"/>
    <property type="match status" value="1"/>
</dbReference>
<sequence length="242" mass="27290">MFGKDALANEQVSEDEDWGPTNRKRREKESDAASTLMTLCETEDKMGKDVAEISKNDPESKRSFFRIPSEAVEKLRLVFAKNELPSRAVKEEISNQLGLDLEKVNKWFKNARYLSLKRKKISQLKMMLLLFQKESAINEILSENIPTNATKHNDNGDLLVSTSTNMVDCDVIGGTQSDNQEATSAEAHMQKLCYLKTKLENLQSILLVRTPNRRAKTTAAQSSSIEHSSTIFVPIAQLKEKP</sequence>
<evidence type="ECO:0000259" key="6">
    <source>
        <dbReference type="PROSITE" id="PS50071"/>
    </source>
</evidence>
<evidence type="ECO:0000256" key="3">
    <source>
        <dbReference type="PROSITE-ProRule" id="PRU00108"/>
    </source>
</evidence>
<reference evidence="7 8" key="1">
    <citation type="submission" date="2022-01" db="EMBL/GenBank/DDBJ databases">
        <authorList>
            <person name="Xiong W."/>
            <person name="Schranz E."/>
        </authorList>
    </citation>
    <scope>NUCLEOTIDE SEQUENCE [LARGE SCALE GENOMIC DNA]</scope>
</reference>
<evidence type="ECO:0000256" key="2">
    <source>
        <dbReference type="ARBA" id="ARBA00023242"/>
    </source>
</evidence>
<keyword evidence="2 3" id="KW-0539">Nucleus</keyword>